<dbReference type="PANTHER" id="PTHR13501:SF10">
    <property type="entry name" value="LARGE RIBOSOMAL SUBUNIT PROTEIN UL22M"/>
    <property type="match status" value="1"/>
</dbReference>
<dbReference type="GO" id="GO:0006412">
    <property type="term" value="P:translation"/>
    <property type="evidence" value="ECO:0007669"/>
    <property type="project" value="InterPro"/>
</dbReference>
<comment type="similarity">
    <text evidence="1 4">Belongs to the universal ribosomal protein uL22 family.</text>
</comment>
<evidence type="ECO:0000256" key="2">
    <source>
        <dbReference type="ARBA" id="ARBA00022980"/>
    </source>
</evidence>
<sequence length="360" mass="40530">MSLNLPSRRVVRAASTTLCPSSSAASSLIPALQSLNLGPSPSSALSLSLNRPQRRHAWFGGRKSKKAAAEQNIPNPKQLTQGWVRERLIKHLTYPEQGNASIFADELNATPKEVEPSVNLGAKSSEPKGAAGASLLRDHLSRATDPDPRSRVRWQRKMVLRHATSATDPFSREPRAARLARTERRMLYKSLVLPTSVKKLVHLAHQIQGKTVADALEQMRYSKKKMAREVRAELEVARDRAIAERGMGLGRVGGATEAPDEVAKVQTKDGQWVTIDDPTRMYVAEAWVGRGPWRGFKKDYRARGRMNIMKRPSTSISVVLKEEKTRIREHQEREAKKYRQGPWVHLPDRPVTAQRQYYSW</sequence>
<keyword evidence="3 4" id="KW-0687">Ribonucleoprotein</keyword>
<comment type="caution">
    <text evidence="6">The sequence shown here is derived from an EMBL/GenBank/DDBJ whole genome shotgun (WGS) entry which is preliminary data.</text>
</comment>
<evidence type="ECO:0000256" key="4">
    <source>
        <dbReference type="RuleBase" id="RU004005"/>
    </source>
</evidence>
<dbReference type="Proteomes" id="UP001244011">
    <property type="component" value="Unassembled WGS sequence"/>
</dbReference>
<dbReference type="FunFam" id="3.90.470.10:FF:000017">
    <property type="entry name" value="54S ribosomal protein L22, mitochondrial"/>
    <property type="match status" value="1"/>
</dbReference>
<keyword evidence="2 4" id="KW-0689">Ribosomal protein</keyword>
<organism evidence="6 7">
    <name type="scientific">Phialemonium atrogriseum</name>
    <dbReference type="NCBI Taxonomy" id="1093897"/>
    <lineage>
        <taxon>Eukaryota</taxon>
        <taxon>Fungi</taxon>
        <taxon>Dikarya</taxon>
        <taxon>Ascomycota</taxon>
        <taxon>Pezizomycotina</taxon>
        <taxon>Sordariomycetes</taxon>
        <taxon>Sordariomycetidae</taxon>
        <taxon>Cephalothecales</taxon>
        <taxon>Cephalothecaceae</taxon>
        <taxon>Phialemonium</taxon>
    </lineage>
</organism>
<evidence type="ECO:0000313" key="7">
    <source>
        <dbReference type="Proteomes" id="UP001244011"/>
    </source>
</evidence>
<keyword evidence="7" id="KW-1185">Reference proteome</keyword>
<protein>
    <submittedName>
        <fullName evidence="6">Ribosomal protein L22/L17</fullName>
    </submittedName>
</protein>
<dbReference type="AlphaFoldDB" id="A0AAJ0BT26"/>
<evidence type="ECO:0000256" key="3">
    <source>
        <dbReference type="ARBA" id="ARBA00023274"/>
    </source>
</evidence>
<dbReference type="InterPro" id="IPR036394">
    <property type="entry name" value="Ribosomal_uL22_sf"/>
</dbReference>
<feature type="compositionally biased region" description="Basic and acidic residues" evidence="5">
    <location>
        <begin position="136"/>
        <end position="150"/>
    </location>
</feature>
<proteinExistence type="inferred from homology"/>
<reference evidence="6" key="1">
    <citation type="submission" date="2023-06" db="EMBL/GenBank/DDBJ databases">
        <title>Genome-scale phylogeny and comparative genomics of the fungal order Sordariales.</title>
        <authorList>
            <consortium name="Lawrence Berkeley National Laboratory"/>
            <person name="Hensen N."/>
            <person name="Bonometti L."/>
            <person name="Westerberg I."/>
            <person name="Brannstrom I.O."/>
            <person name="Guillou S."/>
            <person name="Cros-Aarteil S."/>
            <person name="Calhoun S."/>
            <person name="Haridas S."/>
            <person name="Kuo A."/>
            <person name="Mondo S."/>
            <person name="Pangilinan J."/>
            <person name="Riley R."/>
            <person name="Labutti K."/>
            <person name="Andreopoulos B."/>
            <person name="Lipzen A."/>
            <person name="Chen C."/>
            <person name="Yanf M."/>
            <person name="Daum C."/>
            <person name="Ng V."/>
            <person name="Clum A."/>
            <person name="Steindorff A."/>
            <person name="Ohm R."/>
            <person name="Martin F."/>
            <person name="Silar P."/>
            <person name="Natvig D."/>
            <person name="Lalanne C."/>
            <person name="Gautier V."/>
            <person name="Ament-Velasquez S.L."/>
            <person name="Kruys A."/>
            <person name="Hutchinson M.I."/>
            <person name="Powell A.J."/>
            <person name="Barry K."/>
            <person name="Miller A.N."/>
            <person name="Grigoriev I.V."/>
            <person name="Debuchy R."/>
            <person name="Gladieux P."/>
            <person name="Thoren M.H."/>
            <person name="Johannesson H."/>
        </authorList>
    </citation>
    <scope>NUCLEOTIDE SEQUENCE</scope>
    <source>
        <strain evidence="6">8032-3</strain>
    </source>
</reference>
<evidence type="ECO:0000256" key="1">
    <source>
        <dbReference type="ARBA" id="ARBA00009451"/>
    </source>
</evidence>
<dbReference type="GeneID" id="85312374"/>
<dbReference type="CDD" id="cd00336">
    <property type="entry name" value="Ribosomal_L22"/>
    <property type="match status" value="1"/>
</dbReference>
<evidence type="ECO:0000313" key="6">
    <source>
        <dbReference type="EMBL" id="KAK1762589.1"/>
    </source>
</evidence>
<dbReference type="GO" id="GO:0003735">
    <property type="term" value="F:structural constituent of ribosome"/>
    <property type="evidence" value="ECO:0007669"/>
    <property type="project" value="InterPro"/>
</dbReference>
<gene>
    <name evidence="6" type="ORF">QBC33DRAFT_551513</name>
</gene>
<evidence type="ECO:0000256" key="5">
    <source>
        <dbReference type="SAM" id="MobiDB-lite"/>
    </source>
</evidence>
<dbReference type="Gene3D" id="3.90.470.10">
    <property type="entry name" value="Ribosomal protein L22/L17"/>
    <property type="match status" value="1"/>
</dbReference>
<accession>A0AAJ0BT26</accession>
<dbReference type="RefSeq" id="XP_060278802.1">
    <property type="nucleotide sequence ID" value="XM_060429187.1"/>
</dbReference>
<dbReference type="EMBL" id="MU839035">
    <property type="protein sequence ID" value="KAK1762589.1"/>
    <property type="molecule type" value="Genomic_DNA"/>
</dbReference>
<name>A0AAJ0BT26_9PEZI</name>
<dbReference type="Pfam" id="PF00237">
    <property type="entry name" value="Ribosomal_L22"/>
    <property type="match status" value="2"/>
</dbReference>
<dbReference type="InterPro" id="IPR001063">
    <property type="entry name" value="Ribosomal_uL22"/>
</dbReference>
<dbReference type="PANTHER" id="PTHR13501">
    <property type="entry name" value="CHLOROPLAST 50S RIBOSOMAL PROTEIN L22-RELATED"/>
    <property type="match status" value="1"/>
</dbReference>
<dbReference type="GO" id="GO:0015934">
    <property type="term" value="C:large ribosomal subunit"/>
    <property type="evidence" value="ECO:0007669"/>
    <property type="project" value="InterPro"/>
</dbReference>
<dbReference type="InterPro" id="IPR047867">
    <property type="entry name" value="Ribosomal_uL22_bac/org-type"/>
</dbReference>
<dbReference type="SUPFAM" id="SSF54843">
    <property type="entry name" value="Ribosomal protein L22"/>
    <property type="match status" value="1"/>
</dbReference>
<feature type="region of interest" description="Disordered" evidence="5">
    <location>
        <begin position="119"/>
        <end position="152"/>
    </location>
</feature>